<sequence>DHESVNKADVHKDLNIAREKIYYRINKLIELEIILPSVDDEKIISINLSKKDLIS</sequence>
<accession>X1C0R3</accession>
<dbReference type="AlphaFoldDB" id="X1C0R3"/>
<proteinExistence type="predicted"/>
<comment type="caution">
    <text evidence="1">The sequence shown here is derived from an EMBL/GenBank/DDBJ whole genome shotgun (WGS) entry which is preliminary data.</text>
</comment>
<protein>
    <submittedName>
        <fullName evidence="1">Uncharacterized protein</fullName>
    </submittedName>
</protein>
<dbReference type="EMBL" id="BART01014281">
    <property type="protein sequence ID" value="GAG86942.1"/>
    <property type="molecule type" value="Genomic_DNA"/>
</dbReference>
<organism evidence="1">
    <name type="scientific">marine sediment metagenome</name>
    <dbReference type="NCBI Taxonomy" id="412755"/>
    <lineage>
        <taxon>unclassified sequences</taxon>
        <taxon>metagenomes</taxon>
        <taxon>ecological metagenomes</taxon>
    </lineage>
</organism>
<gene>
    <name evidence="1" type="ORF">S01H4_28610</name>
</gene>
<evidence type="ECO:0000313" key="1">
    <source>
        <dbReference type="EMBL" id="GAG86942.1"/>
    </source>
</evidence>
<name>X1C0R3_9ZZZZ</name>
<reference evidence="1" key="1">
    <citation type="journal article" date="2014" name="Front. Microbiol.">
        <title>High frequency of phylogenetically diverse reductive dehalogenase-homologous genes in deep subseafloor sedimentary metagenomes.</title>
        <authorList>
            <person name="Kawai M."/>
            <person name="Futagami T."/>
            <person name="Toyoda A."/>
            <person name="Takaki Y."/>
            <person name="Nishi S."/>
            <person name="Hori S."/>
            <person name="Arai W."/>
            <person name="Tsubouchi T."/>
            <person name="Morono Y."/>
            <person name="Uchiyama I."/>
            <person name="Ito T."/>
            <person name="Fujiyama A."/>
            <person name="Inagaki F."/>
            <person name="Takami H."/>
        </authorList>
    </citation>
    <scope>NUCLEOTIDE SEQUENCE</scope>
    <source>
        <strain evidence="1">Expedition CK06-06</strain>
    </source>
</reference>
<feature type="non-terminal residue" evidence="1">
    <location>
        <position position="1"/>
    </location>
</feature>